<organism evidence="2 3">
    <name type="scientific">candidate division WS6 bacterium OLB20</name>
    <dbReference type="NCBI Taxonomy" id="1617426"/>
    <lineage>
        <taxon>Bacteria</taxon>
        <taxon>Candidatus Dojkabacteria</taxon>
    </lineage>
</organism>
<protein>
    <recommendedName>
        <fullName evidence="4">TrbL/VirB6 plasmid conjugal transfer protein</fullName>
    </recommendedName>
</protein>
<evidence type="ECO:0000313" key="2">
    <source>
        <dbReference type="EMBL" id="KXK26499.1"/>
    </source>
</evidence>
<gene>
    <name evidence="2" type="ORF">TR69_WS6001000503</name>
</gene>
<dbReference type="EMBL" id="JYNZ01000003">
    <property type="protein sequence ID" value="KXK26499.1"/>
    <property type="molecule type" value="Genomic_DNA"/>
</dbReference>
<dbReference type="Proteomes" id="UP000070457">
    <property type="component" value="Unassembled WGS sequence"/>
</dbReference>
<evidence type="ECO:0000256" key="1">
    <source>
        <dbReference type="SAM" id="Phobius"/>
    </source>
</evidence>
<feature type="transmembrane region" description="Helical" evidence="1">
    <location>
        <begin position="388"/>
        <end position="410"/>
    </location>
</feature>
<feature type="transmembrane region" description="Helical" evidence="1">
    <location>
        <begin position="193"/>
        <end position="218"/>
    </location>
</feature>
<reference evidence="2 3" key="1">
    <citation type="submission" date="2015-02" db="EMBL/GenBank/DDBJ databases">
        <title>Improved understanding of the partial-nitritation anammox process through 23 genomes representing the majority of the microbial community.</title>
        <authorList>
            <person name="Speth D.R."/>
            <person name="In T Zandt M."/>
            <person name="Guerrero Cruz S."/>
            <person name="Jetten M.S."/>
            <person name="Dutilh B.E."/>
        </authorList>
    </citation>
    <scope>NUCLEOTIDE SEQUENCE [LARGE SCALE GENOMIC DNA]</scope>
    <source>
        <strain evidence="2">OLB20</strain>
    </source>
</reference>
<feature type="transmembrane region" description="Helical" evidence="1">
    <location>
        <begin position="324"/>
        <end position="342"/>
    </location>
</feature>
<dbReference type="AlphaFoldDB" id="A0A136LXX3"/>
<sequence length="503" mass="54270">MIRRVQQRIKSISLPRASWLLLIMFTCVFLFGNAFQTQAQTSAFGVWAGTQDPSTGSIKEIGSSLLVQVTGRNAEGQDVRDIVQDPNNPGRYIVRTPSALDSIAIVMDTMFEEKPASAMVWAQDQLDMLTNSGEASAQEAYFPGPGFDLLRPILGFWTWARNISYGFFIIVMIVIAFMILFRQQLGGQTVITLANSLPSVIIALVLVTFSYPLSALFIDFISLGSNFSYAVLVGSPNSPGYELVQPGGQLEGTQLQPDDQEVSIWGVWGSTQVNLCSGGQGGESNCEVSSLVPDFEGGGPALEFIGSVVDKVAGIPGEGSSTNVLISLLLALTALGAAFKLMLALLNNYIILTTMPIFSPLMFLTAAIPGGNGPVNPVIVNYFKMMFASALVFIAVYAIMLFLIVLSLTFEQEFQAAGQLVWAPPLVGYTSDQVSGGLYRTIVVYGVFLYLPNIPDLIKDNLGVPKGNVFFENMFRRTRANFMDTSRTIIAAGQRTGALGSSG</sequence>
<dbReference type="STRING" id="1617426.TR69_WS6001000503"/>
<accession>A0A136LXX3</accession>
<keyword evidence="1" id="KW-0812">Transmembrane</keyword>
<comment type="caution">
    <text evidence="2">The sequence shown here is derived from an EMBL/GenBank/DDBJ whole genome shotgun (WGS) entry which is preliminary data.</text>
</comment>
<evidence type="ECO:0000313" key="3">
    <source>
        <dbReference type="Proteomes" id="UP000070457"/>
    </source>
</evidence>
<evidence type="ECO:0008006" key="4">
    <source>
        <dbReference type="Google" id="ProtNLM"/>
    </source>
</evidence>
<keyword evidence="1" id="KW-0472">Membrane</keyword>
<name>A0A136LXX3_9BACT</name>
<feature type="transmembrane region" description="Helical" evidence="1">
    <location>
        <begin position="163"/>
        <end position="181"/>
    </location>
</feature>
<keyword evidence="1" id="KW-1133">Transmembrane helix</keyword>
<feature type="transmembrane region" description="Helical" evidence="1">
    <location>
        <begin position="349"/>
        <end position="368"/>
    </location>
</feature>
<proteinExistence type="predicted"/>